<dbReference type="KEGG" id="nneo:PQG83_00730"/>
<reference evidence="2 3" key="1">
    <citation type="submission" date="2023-01" db="EMBL/GenBank/DDBJ databases">
        <title>Cultivation and genomic characterization of new, ubiquitous marine nitrite-oxidizing bacteria from the Nitrospirales.</title>
        <authorList>
            <person name="Mueller A.J."/>
            <person name="Daebeler A."/>
            <person name="Herbold C.W."/>
            <person name="Kirkegaard R.H."/>
            <person name="Daims H."/>
        </authorList>
    </citation>
    <scope>NUCLEOTIDE SEQUENCE [LARGE SCALE GENOMIC DNA]</scope>
    <source>
        <strain evidence="2 3">DK</strain>
    </source>
</reference>
<gene>
    <name evidence="2" type="ORF">PQG83_00730</name>
</gene>
<dbReference type="Proteomes" id="UP001302494">
    <property type="component" value="Chromosome"/>
</dbReference>
<evidence type="ECO:0000256" key="1">
    <source>
        <dbReference type="SAM" id="MobiDB-lite"/>
    </source>
</evidence>
<evidence type="ECO:0000313" key="2">
    <source>
        <dbReference type="EMBL" id="WNM62301.1"/>
    </source>
</evidence>
<feature type="region of interest" description="Disordered" evidence="1">
    <location>
        <begin position="1"/>
        <end position="57"/>
    </location>
</feature>
<sequence>MNQLGSLETGNSVTMKEEALPDNQQQSREYSHAIPSDNGRGKVPKRFLIKRHGRAGT</sequence>
<keyword evidence="3" id="KW-1185">Reference proteome</keyword>
<proteinExistence type="predicted"/>
<accession>A0AA96GI36</accession>
<dbReference type="EMBL" id="CP116968">
    <property type="protein sequence ID" value="WNM62301.1"/>
    <property type="molecule type" value="Genomic_DNA"/>
</dbReference>
<evidence type="ECO:0000313" key="3">
    <source>
        <dbReference type="Proteomes" id="UP001302494"/>
    </source>
</evidence>
<feature type="compositionally biased region" description="Basic residues" evidence="1">
    <location>
        <begin position="42"/>
        <end position="57"/>
    </location>
</feature>
<organism evidence="2 3">
    <name type="scientific">Candidatus Nitrospira neomarina</name>
    <dbReference type="NCBI Taxonomy" id="3020899"/>
    <lineage>
        <taxon>Bacteria</taxon>
        <taxon>Pseudomonadati</taxon>
        <taxon>Nitrospirota</taxon>
        <taxon>Nitrospiria</taxon>
        <taxon>Nitrospirales</taxon>
        <taxon>Nitrospiraceae</taxon>
        <taxon>Nitrospira</taxon>
    </lineage>
</organism>
<protein>
    <submittedName>
        <fullName evidence="2">Uncharacterized protein</fullName>
    </submittedName>
</protein>
<dbReference type="RefSeq" id="WP_312745596.1">
    <property type="nucleotide sequence ID" value="NZ_CP116968.1"/>
</dbReference>
<dbReference type="AlphaFoldDB" id="A0AA96GI36"/>
<name>A0AA96GI36_9BACT</name>
<feature type="compositionally biased region" description="Polar residues" evidence="1">
    <location>
        <begin position="1"/>
        <end position="14"/>
    </location>
</feature>